<dbReference type="AlphaFoldDB" id="A0A2U3PUE5"/>
<dbReference type="GO" id="GO:0016787">
    <property type="term" value="F:hydrolase activity"/>
    <property type="evidence" value="ECO:0007669"/>
    <property type="project" value="InterPro"/>
</dbReference>
<evidence type="ECO:0000313" key="3">
    <source>
        <dbReference type="Proteomes" id="UP000246085"/>
    </source>
</evidence>
<reference evidence="2 3" key="1">
    <citation type="submission" date="2018-03" db="EMBL/GenBank/DDBJ databases">
        <authorList>
            <person name="Gully D."/>
        </authorList>
    </citation>
    <scope>NUCLEOTIDE SEQUENCE [LARGE SCALE GENOMIC DNA]</scope>
    <source>
        <strain evidence="2">ORS3257</strain>
    </source>
</reference>
<organism evidence="2 3">
    <name type="scientific">Bradyrhizobium vignae</name>
    <dbReference type="NCBI Taxonomy" id="1549949"/>
    <lineage>
        <taxon>Bacteria</taxon>
        <taxon>Pseudomonadati</taxon>
        <taxon>Pseudomonadota</taxon>
        <taxon>Alphaproteobacteria</taxon>
        <taxon>Hyphomicrobiales</taxon>
        <taxon>Nitrobacteraceae</taxon>
        <taxon>Bradyrhizobium</taxon>
    </lineage>
</organism>
<dbReference type="Gene3D" id="3.60.21.10">
    <property type="match status" value="1"/>
</dbReference>
<dbReference type="Pfam" id="PF00149">
    <property type="entry name" value="Metallophos"/>
    <property type="match status" value="1"/>
</dbReference>
<sequence length="1047" mass="118850">MTALNVLHLSDLHYRGEQDHDVKIVLNALTETIGLHASSEKIDLVVFSGDLVQSGADRATFEQAIHNFVRPLLVECKLDSSRFVICPGNHDIDRDVVRGSKYVELGLLASLRSREQINAFIDEHWTMPIAGTIPPAFARLSKFYETQWIAPNPSRHFANLFLSIHSFDIGPLRIGVALFNTAWRTTGEPDDVDRNRLVLGERVVDRAVDMMKDCDLRIAVYHHPLNWLIDDDELSVEGRLQSEFDLLMCGHVHNNSPQYRKTVSGDAILSQGAALYVSRKYFDGFSILNVRPDERQAKMSLFEYSDQRRVFTPATRIVEGGQIILPFADSRARAKPSLASTIRRVKSVIRQQANKHLSLIGTPSGAQDIDTHFVCPPFDNASRAASSVDQDQTRAPKSILASLLAIPESIAFIGRSEHGKTSLGHYVAVQVAEGNADQPRLPLLCQFAAIKKHTNLFWQLVRNRVTEISEGTIQRSLVENEAVFVIVDDVDLFDTDRLTILKQMISEQSNARWCLLVRNATGALSLINTTEANFPGFKVSGIGELDRRSIRALSAQWLNTSSGEVTDAMHRAVMEQIQRTGLPRSGYIVSLMLWAMLNRSKGELINEAVLLQNLIDFMLGRMDYSGALRREFDFHSKSVVLQALAYWFKTTDEIKTKNDVVARVIQFLHSKALTYDATKIVDGFISCGIFSQVGETISFRYRRFQEFFVAGYFADNPSIRAQVLASPNWIDYTREFDLYTARFRHEGDLLDFVKAQIDSIDVPEPSLDGPQIEQYLASTKDPEFVATQIKKMRKEPMTAEQIDALWDSADRRLEERERKQNGKKNERGSIETYFVVLEFYSELLRNLEFVDRERKKLHLDHCVALWEKGLRGILSGLKEVVEEFRRELEAKNQPDNTERTIKLLTFFEEAMAFAWPAALSDTAYQNLGSEKLVDLLDELAQERGTAPLKRLFALFILLELDPARSIKRFSELASNRRTERWVKSAIVQRLFAYYHSRPLSASLRGEFEALVADLELDLMDKTKANGALKSRLISKLQQSAYKESDRQ</sequence>
<name>A0A2U3PUE5_9BRAD</name>
<evidence type="ECO:0000313" key="2">
    <source>
        <dbReference type="EMBL" id="SPP92744.1"/>
    </source>
</evidence>
<dbReference type="SUPFAM" id="SSF56300">
    <property type="entry name" value="Metallo-dependent phosphatases"/>
    <property type="match status" value="1"/>
</dbReference>
<dbReference type="EMBL" id="LS398110">
    <property type="protein sequence ID" value="SPP92744.1"/>
    <property type="molecule type" value="Genomic_DNA"/>
</dbReference>
<dbReference type="InterPro" id="IPR004843">
    <property type="entry name" value="Calcineurin-like_PHP"/>
</dbReference>
<dbReference type="KEGG" id="bvz:BRAD3257_1621"/>
<accession>A0A2U3PUE5</accession>
<dbReference type="PANTHER" id="PTHR31302">
    <property type="entry name" value="TRANSMEMBRANE PROTEIN WITH METALLOPHOSPHOESTERASE DOMAIN-RELATED"/>
    <property type="match status" value="1"/>
</dbReference>
<gene>
    <name evidence="2" type="ORF">BRAD3257_1621</name>
</gene>
<evidence type="ECO:0000259" key="1">
    <source>
        <dbReference type="Pfam" id="PF00149"/>
    </source>
</evidence>
<dbReference type="InterPro" id="IPR051158">
    <property type="entry name" value="Metallophosphoesterase_sf"/>
</dbReference>
<dbReference type="InterPro" id="IPR027417">
    <property type="entry name" value="P-loop_NTPase"/>
</dbReference>
<dbReference type="RefSeq" id="WP_122401296.1">
    <property type="nucleotide sequence ID" value="NZ_LS398110.1"/>
</dbReference>
<dbReference type="InterPro" id="IPR029052">
    <property type="entry name" value="Metallo-depent_PP-like"/>
</dbReference>
<dbReference type="PANTHER" id="PTHR31302:SF0">
    <property type="entry name" value="TRANSMEMBRANE PROTEIN WITH METALLOPHOSPHOESTERASE DOMAIN"/>
    <property type="match status" value="1"/>
</dbReference>
<dbReference type="Gene3D" id="3.40.50.300">
    <property type="entry name" value="P-loop containing nucleotide triphosphate hydrolases"/>
    <property type="match status" value="1"/>
</dbReference>
<proteinExistence type="predicted"/>
<protein>
    <recommendedName>
        <fullName evidence="1">Calcineurin-like phosphoesterase domain-containing protein</fullName>
    </recommendedName>
</protein>
<feature type="domain" description="Calcineurin-like phosphoesterase" evidence="1">
    <location>
        <begin position="5"/>
        <end position="254"/>
    </location>
</feature>
<dbReference type="Proteomes" id="UP000246085">
    <property type="component" value="Chromosome BRAD3257"/>
</dbReference>